<evidence type="ECO:0000256" key="4">
    <source>
        <dbReference type="PIRSR" id="PIRSR006806-1"/>
    </source>
</evidence>
<dbReference type="PANTHER" id="PTHR23407">
    <property type="entry name" value="ATPASE INHIBITOR/5-FORMYLTETRAHYDROFOLATE CYCLO-LIGASE"/>
    <property type="match status" value="1"/>
</dbReference>
<dbReference type="AlphaFoldDB" id="A0A921MTL6"/>
<comment type="similarity">
    <text evidence="1 5">Belongs to the 5-formyltetrahydrofolate cyclo-ligase family.</text>
</comment>
<dbReference type="PANTHER" id="PTHR23407:SF1">
    <property type="entry name" value="5-FORMYLTETRAHYDROFOLATE CYCLO-LIGASE"/>
    <property type="match status" value="1"/>
</dbReference>
<feature type="binding site" evidence="4">
    <location>
        <position position="55"/>
    </location>
    <ligand>
        <name>substrate</name>
    </ligand>
</feature>
<evidence type="ECO:0000313" key="6">
    <source>
        <dbReference type="EMBL" id="HJG89936.1"/>
    </source>
</evidence>
<name>A0A921MTL6_9BACT</name>
<keyword evidence="3 4" id="KW-0067">ATP-binding</keyword>
<comment type="cofactor">
    <cofactor evidence="5">
        <name>Mg(2+)</name>
        <dbReference type="ChEBI" id="CHEBI:18420"/>
    </cofactor>
</comment>
<dbReference type="GO" id="GO:0009396">
    <property type="term" value="P:folic acid-containing compound biosynthetic process"/>
    <property type="evidence" value="ECO:0007669"/>
    <property type="project" value="TreeGrafter"/>
</dbReference>
<keyword evidence="6" id="KW-0436">Ligase</keyword>
<reference evidence="6" key="1">
    <citation type="journal article" date="2021" name="PeerJ">
        <title>Extensive microbial diversity within the chicken gut microbiome revealed by metagenomics and culture.</title>
        <authorList>
            <person name="Gilroy R."/>
            <person name="Ravi A."/>
            <person name="Getino M."/>
            <person name="Pursley I."/>
            <person name="Horton D.L."/>
            <person name="Alikhan N.F."/>
            <person name="Baker D."/>
            <person name="Gharbi K."/>
            <person name="Hall N."/>
            <person name="Watson M."/>
            <person name="Adriaenssens E.M."/>
            <person name="Foster-Nyarko E."/>
            <person name="Jarju S."/>
            <person name="Secka A."/>
            <person name="Antonio M."/>
            <person name="Oren A."/>
            <person name="Chaudhuri R.R."/>
            <person name="La Ragione R."/>
            <person name="Hildebrand F."/>
            <person name="Pallen M.J."/>
        </authorList>
    </citation>
    <scope>NUCLEOTIDE SEQUENCE</scope>
    <source>
        <strain evidence="6">CHK121-7720</strain>
    </source>
</reference>
<keyword evidence="5" id="KW-0460">Magnesium</keyword>
<evidence type="ECO:0000313" key="7">
    <source>
        <dbReference type="Proteomes" id="UP000757103"/>
    </source>
</evidence>
<protein>
    <recommendedName>
        <fullName evidence="5">5-formyltetrahydrofolate cyclo-ligase</fullName>
        <ecNumber evidence="5">6.3.3.2</ecNumber>
    </recommendedName>
</protein>
<dbReference type="Gene3D" id="3.40.50.10420">
    <property type="entry name" value="NagB/RpiA/CoA transferase-like"/>
    <property type="match status" value="1"/>
</dbReference>
<proteinExistence type="inferred from homology"/>
<dbReference type="EMBL" id="DYUD01000028">
    <property type="protein sequence ID" value="HJG89936.1"/>
    <property type="molecule type" value="Genomic_DNA"/>
</dbReference>
<evidence type="ECO:0000256" key="2">
    <source>
        <dbReference type="ARBA" id="ARBA00022741"/>
    </source>
</evidence>
<dbReference type="SUPFAM" id="SSF100950">
    <property type="entry name" value="NagB/RpiA/CoA transferase-like"/>
    <property type="match status" value="1"/>
</dbReference>
<dbReference type="InterPro" id="IPR002698">
    <property type="entry name" value="FTHF_cligase"/>
</dbReference>
<organism evidence="6 7">
    <name type="scientific">Barnesiella viscericola</name>
    <dbReference type="NCBI Taxonomy" id="397865"/>
    <lineage>
        <taxon>Bacteria</taxon>
        <taxon>Pseudomonadati</taxon>
        <taxon>Bacteroidota</taxon>
        <taxon>Bacteroidia</taxon>
        <taxon>Bacteroidales</taxon>
        <taxon>Barnesiellaceae</taxon>
        <taxon>Barnesiella</taxon>
    </lineage>
</organism>
<evidence type="ECO:0000256" key="3">
    <source>
        <dbReference type="ARBA" id="ARBA00022840"/>
    </source>
</evidence>
<keyword evidence="5" id="KW-0479">Metal-binding</keyword>
<dbReference type="GO" id="GO:0046872">
    <property type="term" value="F:metal ion binding"/>
    <property type="evidence" value="ECO:0007669"/>
    <property type="project" value="UniProtKB-KW"/>
</dbReference>
<dbReference type="Pfam" id="PF01812">
    <property type="entry name" value="5-FTHF_cyc-lig"/>
    <property type="match status" value="1"/>
</dbReference>
<dbReference type="PIRSF" id="PIRSF006806">
    <property type="entry name" value="FTHF_cligase"/>
    <property type="match status" value="1"/>
</dbReference>
<keyword evidence="2 4" id="KW-0547">Nucleotide-binding</keyword>
<comment type="catalytic activity">
    <reaction evidence="5">
        <text>(6S)-5-formyl-5,6,7,8-tetrahydrofolate + ATP = (6R)-5,10-methenyltetrahydrofolate + ADP + phosphate</text>
        <dbReference type="Rhea" id="RHEA:10488"/>
        <dbReference type="ChEBI" id="CHEBI:30616"/>
        <dbReference type="ChEBI" id="CHEBI:43474"/>
        <dbReference type="ChEBI" id="CHEBI:57455"/>
        <dbReference type="ChEBI" id="CHEBI:57457"/>
        <dbReference type="ChEBI" id="CHEBI:456216"/>
        <dbReference type="EC" id="6.3.3.2"/>
    </reaction>
</comment>
<dbReference type="InterPro" id="IPR024185">
    <property type="entry name" value="FTHF_cligase-like_sf"/>
</dbReference>
<dbReference type="NCBIfam" id="TIGR02727">
    <property type="entry name" value="MTHFS_bact"/>
    <property type="match status" value="1"/>
</dbReference>
<evidence type="ECO:0000256" key="5">
    <source>
        <dbReference type="RuleBase" id="RU361279"/>
    </source>
</evidence>
<comment type="caution">
    <text evidence="6">The sequence shown here is derived from an EMBL/GenBank/DDBJ whole genome shotgun (WGS) entry which is preliminary data.</text>
</comment>
<dbReference type="GO" id="GO:0005524">
    <property type="term" value="F:ATP binding"/>
    <property type="evidence" value="ECO:0007669"/>
    <property type="project" value="UniProtKB-KW"/>
</dbReference>
<dbReference type="InterPro" id="IPR037171">
    <property type="entry name" value="NagB/RpiA_transferase-like"/>
</dbReference>
<dbReference type="RefSeq" id="WP_273306997.1">
    <property type="nucleotide sequence ID" value="NZ_DYUD01000028.1"/>
</dbReference>
<gene>
    <name evidence="6" type="ORF">K8U91_10770</name>
</gene>
<dbReference type="GO" id="GO:0030272">
    <property type="term" value="F:5-formyltetrahydrofolate cyclo-ligase activity"/>
    <property type="evidence" value="ECO:0007669"/>
    <property type="project" value="UniProtKB-EC"/>
</dbReference>
<feature type="binding site" evidence="4">
    <location>
        <begin position="128"/>
        <end position="136"/>
    </location>
    <ligand>
        <name>ATP</name>
        <dbReference type="ChEBI" id="CHEBI:30616"/>
    </ligand>
</feature>
<accession>A0A921MTL6</accession>
<reference evidence="6" key="2">
    <citation type="submission" date="2021-09" db="EMBL/GenBank/DDBJ databases">
        <authorList>
            <person name="Gilroy R."/>
        </authorList>
    </citation>
    <scope>NUCLEOTIDE SEQUENCE</scope>
    <source>
        <strain evidence="6">CHK121-7720</strain>
    </source>
</reference>
<dbReference type="GO" id="GO:0035999">
    <property type="term" value="P:tetrahydrofolate interconversion"/>
    <property type="evidence" value="ECO:0007669"/>
    <property type="project" value="TreeGrafter"/>
</dbReference>
<evidence type="ECO:0000256" key="1">
    <source>
        <dbReference type="ARBA" id="ARBA00010638"/>
    </source>
</evidence>
<sequence length="187" mass="21642">MLDKRQIRQEIKRRKQAITPDERERLSRQICRAIESLPGFERVAHLMLYHALPDEVDTRHLLSKWAGSKQLYLPIVDGDDLIVAPYAGGAMKQGAFHIWEPTDTTATDPARLEWIVVPGVAFDRQMNRLGRGKGFYDRLLQQTRARKIGICYGLQLVDEIPAEPHDIKMDLIITENDIIYKNDEIWH</sequence>
<feature type="binding site" evidence="4">
    <location>
        <begin position="4"/>
        <end position="8"/>
    </location>
    <ligand>
        <name>ATP</name>
        <dbReference type="ChEBI" id="CHEBI:30616"/>
    </ligand>
</feature>
<dbReference type="EC" id="6.3.3.2" evidence="5"/>
<dbReference type="Proteomes" id="UP000757103">
    <property type="component" value="Unassembled WGS sequence"/>
</dbReference>